<dbReference type="EnsemblPlants" id="KQK15334">
    <property type="protein sequence ID" value="KQK15334"/>
    <property type="gene ID" value="BRADI_1g21980v3"/>
</dbReference>
<feature type="domain" description="MADS-box" evidence="7">
    <location>
        <begin position="1"/>
        <end position="61"/>
    </location>
</feature>
<dbReference type="GO" id="GO:0000978">
    <property type="term" value="F:RNA polymerase II cis-regulatory region sequence-specific DNA binding"/>
    <property type="evidence" value="ECO:0000318"/>
    <property type="project" value="GO_Central"/>
</dbReference>
<dbReference type="InterPro" id="IPR002487">
    <property type="entry name" value="TF_Kbox"/>
</dbReference>
<reference evidence="11" key="4">
    <citation type="submission" date="2018-08" db="UniProtKB">
        <authorList>
            <consortium name="EnsemblPlants"/>
        </authorList>
    </citation>
    <scope>IDENTIFICATION</scope>
    <source>
        <strain evidence="11">cv. Bd21</strain>
    </source>
</reference>
<dbReference type="SUPFAM" id="SSF55455">
    <property type="entry name" value="SRF-like"/>
    <property type="match status" value="1"/>
</dbReference>
<dbReference type="InterPro" id="IPR002100">
    <property type="entry name" value="TF_MADSbox"/>
</dbReference>
<dbReference type="GO" id="GO:0045944">
    <property type="term" value="P:positive regulation of transcription by RNA polymerase II"/>
    <property type="evidence" value="ECO:0007669"/>
    <property type="project" value="InterPro"/>
</dbReference>
<name>I1GSJ0_BRADI</name>
<reference evidence="10" key="3">
    <citation type="submission" date="2017-06" db="EMBL/GenBank/DDBJ databases">
        <title>WGS assembly of Brachypodium distachyon.</title>
        <authorList>
            <consortium name="The International Brachypodium Initiative"/>
            <person name="Lucas S."/>
            <person name="Harmon-Smith M."/>
            <person name="Lail K."/>
            <person name="Tice H."/>
            <person name="Grimwood J."/>
            <person name="Bruce D."/>
            <person name="Barry K."/>
            <person name="Shu S."/>
            <person name="Lindquist E."/>
            <person name="Wang M."/>
            <person name="Pitluck S."/>
            <person name="Vogel J.P."/>
            <person name="Garvin D.F."/>
            <person name="Mockler T.C."/>
            <person name="Schmutz J."/>
            <person name="Rokhsar D."/>
            <person name="Bevan M.W."/>
        </authorList>
    </citation>
    <scope>NUCLEOTIDE SEQUENCE</scope>
    <source>
        <strain evidence="10">Bd21</strain>
    </source>
</reference>
<reference evidence="10 11" key="1">
    <citation type="journal article" date="2010" name="Nature">
        <title>Genome sequencing and analysis of the model grass Brachypodium distachyon.</title>
        <authorList>
            <consortium name="International Brachypodium Initiative"/>
        </authorList>
    </citation>
    <scope>NUCLEOTIDE SEQUENCE [LARGE SCALE GENOMIC DNA]</scope>
    <source>
        <strain evidence="10">Bd21</strain>
        <strain evidence="11">cv. Bd21</strain>
    </source>
</reference>
<dbReference type="InterPro" id="IPR033896">
    <property type="entry name" value="MEF2-like_N"/>
</dbReference>
<dbReference type="EMBL" id="KF469300">
    <property type="protein sequence ID" value="AIG21814.1"/>
    <property type="molecule type" value="mRNA"/>
</dbReference>
<protein>
    <submittedName>
        <fullName evidence="9">MADS-box transcription factor 3</fullName>
    </submittedName>
</protein>
<dbReference type="SMART" id="SM00432">
    <property type="entry name" value="MADS"/>
    <property type="match status" value="1"/>
</dbReference>
<dbReference type="GO" id="GO:0006357">
    <property type="term" value="P:regulation of transcription by RNA polymerase II"/>
    <property type="evidence" value="ECO:0000318"/>
    <property type="project" value="GO_Central"/>
</dbReference>
<evidence type="ECO:0000259" key="7">
    <source>
        <dbReference type="PROSITE" id="PS50066"/>
    </source>
</evidence>
<dbReference type="PRINTS" id="PR00404">
    <property type="entry name" value="MADSDOMAIN"/>
</dbReference>
<dbReference type="Gene3D" id="3.40.1810.10">
    <property type="entry name" value="Transcription factor, MADS-box"/>
    <property type="match status" value="1"/>
</dbReference>
<dbReference type="OrthoDB" id="1933443at2759"/>
<keyword evidence="4" id="KW-0804">Transcription</keyword>
<dbReference type="AlphaFoldDB" id="I1GSJ0"/>
<evidence type="ECO:0000313" key="11">
    <source>
        <dbReference type="EnsemblPlants" id="KQK15334"/>
    </source>
</evidence>
<dbReference type="STRING" id="15368.I1GSJ0"/>
<dbReference type="Pfam" id="PF00319">
    <property type="entry name" value="SRF-TF"/>
    <property type="match status" value="1"/>
</dbReference>
<evidence type="ECO:0000313" key="12">
    <source>
        <dbReference type="Proteomes" id="UP000008810"/>
    </source>
</evidence>
<feature type="domain" description="K-box" evidence="8">
    <location>
        <begin position="89"/>
        <end position="179"/>
    </location>
</feature>
<keyword evidence="12" id="KW-1185">Reference proteome</keyword>
<evidence type="ECO:0000313" key="9">
    <source>
        <dbReference type="EMBL" id="AIG21814.1"/>
    </source>
</evidence>
<keyword evidence="3" id="KW-0238">DNA-binding</keyword>
<dbReference type="Pfam" id="PF01486">
    <property type="entry name" value="K-box"/>
    <property type="match status" value="1"/>
</dbReference>
<evidence type="ECO:0000256" key="2">
    <source>
        <dbReference type="ARBA" id="ARBA00023015"/>
    </source>
</evidence>
<evidence type="ECO:0000256" key="6">
    <source>
        <dbReference type="SAM" id="MobiDB-lite"/>
    </source>
</evidence>
<evidence type="ECO:0000256" key="4">
    <source>
        <dbReference type="ARBA" id="ARBA00023163"/>
    </source>
</evidence>
<sequence length="309" mass="35159">MGRGPVQLRRIENKINRQVTFSKRRNGLLKKAHEISVLCDAEVALIVFSTKGKLYEYSSQDSSMDVILERYQRYSFEERAVLDPNIGDQANWGDEYGRLKIKLDALQKSQRQLLGEQLEPLTTRELQQLEQQLDSSLKHIRSRKNQLLFDSISELQKKEKSLKDQNGVLQKHLVETEKEKNNALSNIQHREQLNEKNTALPNTHDREQQNGATTSSPSPTPLTVLDSMPNLNIGYYASHIHCIDVCSRHINLEKQEENQNLSRLQHKQTAASYRHGCSAPSVTDEGFQCPHVTLHPKGISVPSGVHHGS</sequence>
<keyword evidence="2" id="KW-0805">Transcription regulation</keyword>
<organism evidence="10">
    <name type="scientific">Brachypodium distachyon</name>
    <name type="common">Purple false brome</name>
    <name type="synonym">Trachynia distachya</name>
    <dbReference type="NCBI Taxonomy" id="15368"/>
    <lineage>
        <taxon>Eukaryota</taxon>
        <taxon>Viridiplantae</taxon>
        <taxon>Streptophyta</taxon>
        <taxon>Embryophyta</taxon>
        <taxon>Tracheophyta</taxon>
        <taxon>Spermatophyta</taxon>
        <taxon>Magnoliopsida</taxon>
        <taxon>Liliopsida</taxon>
        <taxon>Poales</taxon>
        <taxon>Poaceae</taxon>
        <taxon>BOP clade</taxon>
        <taxon>Pooideae</taxon>
        <taxon>Stipodae</taxon>
        <taxon>Brachypodieae</taxon>
        <taxon>Brachypodium</taxon>
    </lineage>
</organism>
<dbReference type="GO" id="GO:0046983">
    <property type="term" value="F:protein dimerization activity"/>
    <property type="evidence" value="ECO:0007669"/>
    <property type="project" value="InterPro"/>
</dbReference>
<evidence type="ECO:0000313" key="10">
    <source>
        <dbReference type="EMBL" id="KQK15334.1"/>
    </source>
</evidence>
<evidence type="ECO:0000256" key="1">
    <source>
        <dbReference type="ARBA" id="ARBA00004123"/>
    </source>
</evidence>
<evidence type="ECO:0000256" key="5">
    <source>
        <dbReference type="ARBA" id="ARBA00023242"/>
    </source>
</evidence>
<dbReference type="PANTHER" id="PTHR48019">
    <property type="entry name" value="SERUM RESPONSE FACTOR HOMOLOG"/>
    <property type="match status" value="1"/>
</dbReference>
<reference evidence="9" key="2">
    <citation type="journal article" date="2014" name="PLoS ONE">
        <title>Genome-wide analysis of the MADS-box gene family in Brachypodium distachyon.</title>
        <authorList>
            <person name="Wei B."/>
            <person name="Zhang R.Z."/>
            <person name="Guo J.J."/>
            <person name="Liu D.M."/>
            <person name="Li A.L."/>
            <person name="Fan R.C."/>
            <person name="Mao L."/>
            <person name="Zhang X.Q."/>
        </authorList>
    </citation>
    <scope>NUCLEOTIDE SEQUENCE</scope>
</reference>
<dbReference type="Proteomes" id="UP000008810">
    <property type="component" value="Chromosome 1"/>
</dbReference>
<evidence type="ECO:0000256" key="3">
    <source>
        <dbReference type="ARBA" id="ARBA00023125"/>
    </source>
</evidence>
<dbReference type="FunFam" id="3.40.1810.10:FF:000003">
    <property type="entry name" value="MADS-box transcription factor MADS-MC"/>
    <property type="match status" value="1"/>
</dbReference>
<dbReference type="PROSITE" id="PS50066">
    <property type="entry name" value="MADS_BOX_2"/>
    <property type="match status" value="1"/>
</dbReference>
<gene>
    <name evidence="11" type="primary">LOC100836119</name>
    <name evidence="10" type="ORF">BRADI_1g21980v3</name>
</gene>
<keyword evidence="5" id="KW-0539">Nucleus</keyword>
<dbReference type="GeneID" id="100836119"/>
<dbReference type="OMA" id="WGDEYGI"/>
<dbReference type="GO" id="GO:0005634">
    <property type="term" value="C:nucleus"/>
    <property type="evidence" value="ECO:0007669"/>
    <property type="project" value="UniProtKB-SubCell"/>
</dbReference>
<dbReference type="Gramene" id="KQK15334">
    <property type="protein sequence ID" value="KQK15334"/>
    <property type="gene ID" value="BRADI_1g21980v3"/>
</dbReference>
<dbReference type="PROSITE" id="PS51297">
    <property type="entry name" value="K_BOX"/>
    <property type="match status" value="1"/>
</dbReference>
<dbReference type="eggNOG" id="KOG0014">
    <property type="taxonomic scope" value="Eukaryota"/>
</dbReference>
<dbReference type="CDD" id="cd00265">
    <property type="entry name" value="MADS_MEF2_like"/>
    <property type="match status" value="1"/>
</dbReference>
<dbReference type="RefSeq" id="NP_001289795.1">
    <property type="nucleotide sequence ID" value="NM_001302866.1"/>
</dbReference>
<accession>I1GSJ0</accession>
<dbReference type="InterPro" id="IPR050142">
    <property type="entry name" value="MADS-box/MEF2_TF"/>
</dbReference>
<dbReference type="KEGG" id="bdi:100836119"/>
<dbReference type="EMBL" id="CM000880">
    <property type="protein sequence ID" value="KQK15334.1"/>
    <property type="molecule type" value="Genomic_DNA"/>
</dbReference>
<dbReference type="InterPro" id="IPR036879">
    <property type="entry name" value="TF_MADSbox_sf"/>
</dbReference>
<evidence type="ECO:0000259" key="8">
    <source>
        <dbReference type="PROSITE" id="PS51297"/>
    </source>
</evidence>
<comment type="subcellular location">
    <subcellularLocation>
        <location evidence="1">Nucleus</location>
    </subcellularLocation>
</comment>
<proteinExistence type="evidence at transcript level"/>
<dbReference type="GO" id="GO:0000981">
    <property type="term" value="F:DNA-binding transcription factor activity, RNA polymerase II-specific"/>
    <property type="evidence" value="ECO:0000318"/>
    <property type="project" value="GO_Central"/>
</dbReference>
<feature type="region of interest" description="Disordered" evidence="6">
    <location>
        <begin position="200"/>
        <end position="225"/>
    </location>
</feature>
<dbReference type="ExpressionAtlas" id="I1GSJ0">
    <property type="expression patterns" value="baseline"/>
</dbReference>